<dbReference type="Gene3D" id="3.40.50.300">
    <property type="entry name" value="P-loop containing nucleotide triphosphate hydrolases"/>
    <property type="match status" value="3"/>
</dbReference>
<dbReference type="FunFam" id="3.40.50.300:FF:001809">
    <property type="entry name" value="Si:ch1073-365p7.2"/>
    <property type="match status" value="1"/>
</dbReference>
<dbReference type="RefSeq" id="XP_008284976.1">
    <property type="nucleotide sequence ID" value="XM_008286754.1"/>
</dbReference>
<dbReference type="InterPro" id="IPR045058">
    <property type="entry name" value="GIMA/IAN/Toc"/>
</dbReference>
<keyword evidence="2" id="KW-0547">Nucleotide-binding</keyword>
<comment type="similarity">
    <text evidence="1">Belongs to the TRAFAC class TrmE-Era-EngA-EngB-Septin-like GTPase superfamily. AIG1/Toc34/Toc159-like paraseptin GTPase family. IAN subfamily.</text>
</comment>
<dbReference type="SUPFAM" id="SSF52540">
    <property type="entry name" value="P-loop containing nucleoside triphosphate hydrolases"/>
    <property type="match status" value="3"/>
</dbReference>
<feature type="non-terminal residue" evidence="7">
    <location>
        <position position="642"/>
    </location>
</feature>
<dbReference type="PROSITE" id="PS51720">
    <property type="entry name" value="G_AIG1"/>
    <property type="match status" value="2"/>
</dbReference>
<evidence type="ECO:0000256" key="2">
    <source>
        <dbReference type="ARBA" id="ARBA00022741"/>
    </source>
</evidence>
<name>A0A9Y4K9I2_9TELE</name>
<feature type="domain" description="AIG1-type G" evidence="5">
    <location>
        <begin position="186"/>
        <end position="379"/>
    </location>
</feature>
<keyword evidence="6" id="KW-1185">Reference proteome</keyword>
<proteinExistence type="inferred from homology"/>
<dbReference type="PANTHER" id="PTHR10903:SF168">
    <property type="entry name" value="GTPASE IMAP FAMILY MEMBER 4-RELATED"/>
    <property type="match status" value="1"/>
</dbReference>
<dbReference type="PANTHER" id="PTHR10903">
    <property type="entry name" value="GTPASE, IMAP FAMILY MEMBER-RELATED"/>
    <property type="match status" value="1"/>
</dbReference>
<dbReference type="InterPro" id="IPR027417">
    <property type="entry name" value="P-loop_NTPase"/>
</dbReference>
<feature type="domain" description="AIG1-type G" evidence="5">
    <location>
        <begin position="417"/>
        <end position="612"/>
    </location>
</feature>
<keyword evidence="3" id="KW-0342">GTP-binding</keyword>
<feature type="compositionally biased region" description="Basic and acidic residues" evidence="4">
    <location>
        <begin position="632"/>
        <end position="642"/>
    </location>
</feature>
<evidence type="ECO:0000313" key="6">
    <source>
        <dbReference type="Proteomes" id="UP000694891"/>
    </source>
</evidence>
<sequence length="642" mass="72234">MAEEDLHSKRAFRLVLVGWAKSGKSASGNTILGKEEFLSGRKTSRCVSQHAQLAGREVTVVDTPGWTDFSVHDTPESTQKEIISSCVPAPDAVLLLIPLEVKIKESYIGSVLDHLRLLGDARADGKQVEELLIKIENMLLNNKLNEVPEEIKLFCDEMQAENTATQSSGVGCEKPAKPTSGGNQCFPELRLVLLGLYKSGKSSTGNTILGSDKFGEWTDRYQKEEAEVAGRRLVVVDTPPLQKASVVSPDQNIVTWVCQCPPGPHALVFVLNLSSSFTSLQLTFVQRYMELLGEQAWEHLVVVFTGADVLDGMDMASFLRNKDVSLQMFLDKCGNRHYLFNNRTRRYSTQVTDLLEGIERLSSQRSPGFYEIDKAVATNMEEMNLALIERAQKRAQKVAAKERAQQVIFREGIAHRLTEVRIVLLGEKRSGKTTAAKTMAKLFFEEDKNKCVATRTIIDDRTVLVVDTPGWSIHTRRGSSQKQDTIKEALSLCHPGPHAFLIAVNLRNSFTEKHRAALEHNLACLSDTMWKNAIVLFTFGERLRGETVETYIENQGEDLKWLVKQCDKRYHVFSDTQFKDLPQVRELLKKIDGMVEANSGQYFSDILSQIHSETPSSERSDPLDVEDDDFEYTPREKRMMEK</sequence>
<organism evidence="6 7">
    <name type="scientific">Stegastes partitus</name>
    <name type="common">bicolor damselfish</name>
    <dbReference type="NCBI Taxonomy" id="144197"/>
    <lineage>
        <taxon>Eukaryota</taxon>
        <taxon>Metazoa</taxon>
        <taxon>Chordata</taxon>
        <taxon>Craniata</taxon>
        <taxon>Vertebrata</taxon>
        <taxon>Euteleostomi</taxon>
        <taxon>Actinopterygii</taxon>
        <taxon>Neopterygii</taxon>
        <taxon>Teleostei</taxon>
        <taxon>Neoteleostei</taxon>
        <taxon>Acanthomorphata</taxon>
        <taxon>Ovalentaria</taxon>
        <taxon>Pomacentridae</taxon>
        <taxon>Stegastes</taxon>
    </lineage>
</organism>
<dbReference type="Proteomes" id="UP000694891">
    <property type="component" value="Unplaced"/>
</dbReference>
<protein>
    <submittedName>
        <fullName evidence="7">GTPase IMAP family member 8-like</fullName>
    </submittedName>
</protein>
<evidence type="ECO:0000259" key="5">
    <source>
        <dbReference type="PROSITE" id="PS51720"/>
    </source>
</evidence>
<accession>A0A9Y4K9I2</accession>
<dbReference type="AlphaFoldDB" id="A0A9Y4K9I2"/>
<evidence type="ECO:0000313" key="7">
    <source>
        <dbReference type="RefSeq" id="XP_008284976.1"/>
    </source>
</evidence>
<evidence type="ECO:0000256" key="4">
    <source>
        <dbReference type="SAM" id="MobiDB-lite"/>
    </source>
</evidence>
<dbReference type="Pfam" id="PF04548">
    <property type="entry name" value="AIG1"/>
    <property type="match status" value="3"/>
</dbReference>
<gene>
    <name evidence="7" type="primary">LOC103360845</name>
</gene>
<dbReference type="InterPro" id="IPR006703">
    <property type="entry name" value="G_AIG1"/>
</dbReference>
<dbReference type="GeneID" id="103360845"/>
<reference evidence="7" key="1">
    <citation type="submission" date="2025-08" db="UniProtKB">
        <authorList>
            <consortium name="RefSeq"/>
        </authorList>
    </citation>
    <scope>IDENTIFICATION</scope>
</reference>
<feature type="region of interest" description="Disordered" evidence="4">
    <location>
        <begin position="611"/>
        <end position="642"/>
    </location>
</feature>
<dbReference type="GO" id="GO:0005525">
    <property type="term" value="F:GTP binding"/>
    <property type="evidence" value="ECO:0007669"/>
    <property type="project" value="UniProtKB-KW"/>
</dbReference>
<evidence type="ECO:0000256" key="1">
    <source>
        <dbReference type="ARBA" id="ARBA00008535"/>
    </source>
</evidence>
<evidence type="ECO:0000256" key="3">
    <source>
        <dbReference type="ARBA" id="ARBA00023134"/>
    </source>
</evidence>